<feature type="chain" id="PRO_5041982286" evidence="1">
    <location>
        <begin position="30"/>
        <end position="196"/>
    </location>
</feature>
<dbReference type="InterPro" id="IPR007372">
    <property type="entry name" value="Lipid/polyisoprenoid-bd_YceI"/>
</dbReference>
<protein>
    <submittedName>
        <fullName evidence="4">Polyisoprenoid-binding protein YceI</fullName>
    </submittedName>
</protein>
<organism evidence="3 5">
    <name type="scientific">Aminobacter aminovorans</name>
    <name type="common">Chelatobacter heintzii</name>
    <dbReference type="NCBI Taxonomy" id="83263"/>
    <lineage>
        <taxon>Bacteria</taxon>
        <taxon>Pseudomonadati</taxon>
        <taxon>Pseudomonadota</taxon>
        <taxon>Alphaproteobacteria</taxon>
        <taxon>Hyphomicrobiales</taxon>
        <taxon>Phyllobacteriaceae</taxon>
        <taxon>Aminobacter</taxon>
    </lineage>
</organism>
<evidence type="ECO:0000313" key="6">
    <source>
        <dbReference type="Proteomes" id="UP000577697"/>
    </source>
</evidence>
<dbReference type="InterPro" id="IPR036761">
    <property type="entry name" value="TTHA0802/YceI-like_sf"/>
</dbReference>
<proteinExistence type="predicted"/>
<dbReference type="EMBL" id="JACICB010000018">
    <property type="protein sequence ID" value="MBB3708210.1"/>
    <property type="molecule type" value="Genomic_DNA"/>
</dbReference>
<dbReference type="PANTHER" id="PTHR34406:SF1">
    <property type="entry name" value="PROTEIN YCEI"/>
    <property type="match status" value="1"/>
</dbReference>
<dbReference type="SMART" id="SM00867">
    <property type="entry name" value="YceI"/>
    <property type="match status" value="1"/>
</dbReference>
<dbReference type="Pfam" id="PF04264">
    <property type="entry name" value="YceI"/>
    <property type="match status" value="1"/>
</dbReference>
<reference evidence="4 6" key="2">
    <citation type="submission" date="2020-08" db="EMBL/GenBank/DDBJ databases">
        <title>Genomic Encyclopedia of Type Strains, Phase IV (KMG-IV): sequencing the most valuable type-strain genomes for metagenomic binning, comparative biology and taxonomic classification.</title>
        <authorList>
            <person name="Goeker M."/>
        </authorList>
    </citation>
    <scope>NUCLEOTIDE SEQUENCE [LARGE SCALE GENOMIC DNA]</scope>
    <source>
        <strain evidence="4 6">DSM 10368</strain>
    </source>
</reference>
<evidence type="ECO:0000313" key="3">
    <source>
        <dbReference type="EMBL" id="AMS39675.1"/>
    </source>
</evidence>
<accession>A0AAC9FCY5</accession>
<dbReference type="EMBL" id="CP015005">
    <property type="protein sequence ID" value="AMS39675.1"/>
    <property type="molecule type" value="Genomic_DNA"/>
</dbReference>
<dbReference type="Proteomes" id="UP000075755">
    <property type="component" value="Chromosome"/>
</dbReference>
<gene>
    <name evidence="3" type="ORF">AA2016_0737</name>
    <name evidence="4" type="ORF">FHS67_004548</name>
</gene>
<evidence type="ECO:0000256" key="1">
    <source>
        <dbReference type="SAM" id="SignalP"/>
    </source>
</evidence>
<dbReference type="SUPFAM" id="SSF101874">
    <property type="entry name" value="YceI-like"/>
    <property type="match status" value="1"/>
</dbReference>
<keyword evidence="6" id="KW-1185">Reference proteome</keyword>
<evidence type="ECO:0000259" key="2">
    <source>
        <dbReference type="SMART" id="SM00867"/>
    </source>
</evidence>
<dbReference type="AlphaFoldDB" id="A0AAC9FCY5"/>
<reference evidence="3 5" key="1">
    <citation type="submission" date="2016-03" db="EMBL/GenBank/DDBJ databases">
        <title>Complete genome of Aminobacter aminovorans KCTC 2477.</title>
        <authorList>
            <person name="Kim K.M."/>
        </authorList>
    </citation>
    <scope>NUCLEOTIDE SEQUENCE [LARGE SCALE GENOMIC DNA]</scope>
    <source>
        <strain evidence="3 5">KCTC 2477</strain>
    </source>
</reference>
<evidence type="ECO:0000313" key="4">
    <source>
        <dbReference type="EMBL" id="MBB3708210.1"/>
    </source>
</evidence>
<dbReference type="KEGG" id="aak:AA2016_0737"/>
<sequence>MSVHVFGRVLGAAALIAVGLLGDTASAVALSDAAGRYAVSNNGSSIRFAIGKIGGGGLSGAFGQFKGTIRIDGGDIARSKVDITIFPESVGTGQGRIDAFLKSDAVFDVANSREITFRSTSVRRTGDNSAVITGQLTARGHTNTEKFTAELQGLKGGQIRFRVSGQVFRSRYQMDVGTPIYSNIVAFDMEFSGRRG</sequence>
<evidence type="ECO:0000313" key="5">
    <source>
        <dbReference type="Proteomes" id="UP000075755"/>
    </source>
</evidence>
<dbReference type="RefSeq" id="WP_067965872.1">
    <property type="nucleotide sequence ID" value="NZ_CP015005.1"/>
</dbReference>
<dbReference type="Proteomes" id="UP000577697">
    <property type="component" value="Unassembled WGS sequence"/>
</dbReference>
<feature type="domain" description="Lipid/polyisoprenoid-binding YceI-like" evidence="2">
    <location>
        <begin position="36"/>
        <end position="194"/>
    </location>
</feature>
<dbReference type="PANTHER" id="PTHR34406">
    <property type="entry name" value="PROTEIN YCEI"/>
    <property type="match status" value="1"/>
</dbReference>
<name>A0AAC9FCY5_AMIAI</name>
<feature type="signal peptide" evidence="1">
    <location>
        <begin position="1"/>
        <end position="29"/>
    </location>
</feature>
<dbReference type="Gene3D" id="2.40.128.110">
    <property type="entry name" value="Lipid/polyisoprenoid-binding, YceI-like"/>
    <property type="match status" value="1"/>
</dbReference>
<keyword evidence="1" id="KW-0732">Signal</keyword>